<evidence type="ECO:0000313" key="3">
    <source>
        <dbReference type="EMBL" id="MBZ5736537.1"/>
    </source>
</evidence>
<dbReference type="InterPro" id="IPR004474">
    <property type="entry name" value="LytR_CpsA_psr"/>
</dbReference>
<keyword evidence="4" id="KW-1185">Reference proteome</keyword>
<gene>
    <name evidence="3" type="ORF">K8U61_00070</name>
</gene>
<dbReference type="NCBIfam" id="TIGR00350">
    <property type="entry name" value="lytR_cpsA_psr"/>
    <property type="match status" value="1"/>
</dbReference>
<accession>A0ABS7U6S3</accession>
<evidence type="ECO:0000256" key="1">
    <source>
        <dbReference type="ARBA" id="ARBA00006068"/>
    </source>
</evidence>
<sequence length="304" mass="32771">MRGRGWRRWLAIGAVLAVAALVVPDSAVKSTEIELLKVNTADGVDLSPDVVWILAVGSDARPGEDMTHTRGDALQLIGMNTKTGAATAIGIPRDSWVDIPGHGYEKINAALYFGGPQLMGQAVGNLVGIQPDYVFVTRFLFFQDMVNGIGGIDVHNPVRFTDDAIHPPQYPTGFPAGKIHLNGWSALAFSRMRHYLPRGDFDRSANQQRVLRGIQSTVHAKAHVPGFIERGVVSVMAHMHTDLGPVELFKLAQAMAQVDPAKITSCVVQGGIGDVNGASVVLPYVDQARRLGNDARKDAVIKHC</sequence>
<reference evidence="3 4" key="1">
    <citation type="submission" date="2021-09" db="EMBL/GenBank/DDBJ databases">
        <title>Whole genome sequence of Nocardioides sp. GBK3QG-3.</title>
        <authorList>
            <person name="Tuo L."/>
        </authorList>
    </citation>
    <scope>NUCLEOTIDE SEQUENCE [LARGE SCALE GENOMIC DNA]</scope>
    <source>
        <strain evidence="3 4">GBK3QG-3</strain>
    </source>
</reference>
<evidence type="ECO:0000259" key="2">
    <source>
        <dbReference type="Pfam" id="PF03816"/>
    </source>
</evidence>
<evidence type="ECO:0000313" key="4">
    <source>
        <dbReference type="Proteomes" id="UP000780875"/>
    </source>
</evidence>
<dbReference type="Proteomes" id="UP000780875">
    <property type="component" value="Unassembled WGS sequence"/>
</dbReference>
<protein>
    <submittedName>
        <fullName evidence="3">LCP family protein</fullName>
    </submittedName>
</protein>
<comment type="similarity">
    <text evidence="1">Belongs to the LytR/CpsA/Psr (LCP) family.</text>
</comment>
<dbReference type="RefSeq" id="WP_224121904.1">
    <property type="nucleotide sequence ID" value="NZ_JAIQZJ010000001.1"/>
</dbReference>
<dbReference type="Gene3D" id="3.40.630.190">
    <property type="entry name" value="LCP protein"/>
    <property type="match status" value="1"/>
</dbReference>
<dbReference type="PANTHER" id="PTHR33392">
    <property type="entry name" value="POLYISOPRENYL-TEICHOIC ACID--PEPTIDOGLYCAN TEICHOIC ACID TRANSFERASE TAGU"/>
    <property type="match status" value="1"/>
</dbReference>
<name>A0ABS7U6S3_9ACTN</name>
<proteinExistence type="inferred from homology"/>
<dbReference type="PANTHER" id="PTHR33392:SF6">
    <property type="entry name" value="POLYISOPRENYL-TEICHOIC ACID--PEPTIDOGLYCAN TEICHOIC ACID TRANSFERASE TAGU"/>
    <property type="match status" value="1"/>
</dbReference>
<dbReference type="InterPro" id="IPR050922">
    <property type="entry name" value="LytR/CpsA/Psr_CW_biosynth"/>
</dbReference>
<comment type="caution">
    <text evidence="3">The sequence shown here is derived from an EMBL/GenBank/DDBJ whole genome shotgun (WGS) entry which is preliminary data.</text>
</comment>
<dbReference type="Pfam" id="PF03816">
    <property type="entry name" value="LytR_cpsA_psr"/>
    <property type="match status" value="1"/>
</dbReference>
<dbReference type="EMBL" id="JAIQZJ010000001">
    <property type="protein sequence ID" value="MBZ5736537.1"/>
    <property type="molecule type" value="Genomic_DNA"/>
</dbReference>
<feature type="domain" description="Cell envelope-related transcriptional attenuator" evidence="2">
    <location>
        <begin position="70"/>
        <end position="218"/>
    </location>
</feature>
<organism evidence="3 4">
    <name type="scientific">Nocardioides mangrovi</name>
    <dbReference type="NCBI Taxonomy" id="2874580"/>
    <lineage>
        <taxon>Bacteria</taxon>
        <taxon>Bacillati</taxon>
        <taxon>Actinomycetota</taxon>
        <taxon>Actinomycetes</taxon>
        <taxon>Propionibacteriales</taxon>
        <taxon>Nocardioidaceae</taxon>
        <taxon>Nocardioides</taxon>
    </lineage>
</organism>